<accession>A0A2S1LIX2</accession>
<protein>
    <recommendedName>
        <fullName evidence="4">Preprotein translocase YidC</fullName>
    </recommendedName>
</protein>
<evidence type="ECO:0000256" key="1">
    <source>
        <dbReference type="SAM" id="SignalP"/>
    </source>
</evidence>
<dbReference type="OrthoDB" id="9785122at2"/>
<sequence>MKTVQRIIFLFLIVNLSVNAQNNNKLDSNGKKDGLWKGFYQDSKRPKYEGTFAHGQEVGLFQFFDDTKVGSVIATRDFSAGDGSAYTIFYDQSKNKVSEGRVVNKQFEGLWKYYHQESAVVMTTENYKNGKLNGLRTVYYLSGKVAEETHYKDGLKEGPYKKYSENDIILESASFKADQYDGEAIYKEADGKVVSHGKFLNGKKVGIWKFFENGKLQKETNMSAPLNTNKVKAK</sequence>
<dbReference type="AlphaFoldDB" id="A0A2S1LIX2"/>
<dbReference type="KEGG" id="ffa:FFWV33_18820"/>
<name>A0A2S1LIX2_9FLAO</name>
<dbReference type="InterPro" id="IPR011652">
    <property type="entry name" value="MORN_2"/>
</dbReference>
<evidence type="ECO:0000313" key="2">
    <source>
        <dbReference type="EMBL" id="AWG23436.1"/>
    </source>
</evidence>
<evidence type="ECO:0008006" key="4">
    <source>
        <dbReference type="Google" id="ProtNLM"/>
    </source>
</evidence>
<dbReference type="PANTHER" id="PTHR33706:SF1">
    <property type="entry name" value="TPR REPEAT PROTEIN"/>
    <property type="match status" value="1"/>
</dbReference>
<dbReference type="PANTHER" id="PTHR33706">
    <property type="entry name" value="MORN VARIANT REPEAT PROTEIN"/>
    <property type="match status" value="1"/>
</dbReference>
<dbReference type="RefSeq" id="WP_108742330.1">
    <property type="nucleotide sequence ID" value="NZ_CP020918.1"/>
</dbReference>
<feature type="chain" id="PRO_5015683739" description="Preprotein translocase YidC" evidence="1">
    <location>
        <begin position="21"/>
        <end position="234"/>
    </location>
</feature>
<organism evidence="2 3">
    <name type="scientific">Flavobacterium faecale</name>
    <dbReference type="NCBI Taxonomy" id="1355330"/>
    <lineage>
        <taxon>Bacteria</taxon>
        <taxon>Pseudomonadati</taxon>
        <taxon>Bacteroidota</taxon>
        <taxon>Flavobacteriia</taxon>
        <taxon>Flavobacteriales</taxon>
        <taxon>Flavobacteriaceae</taxon>
        <taxon>Flavobacterium</taxon>
    </lineage>
</organism>
<evidence type="ECO:0000313" key="3">
    <source>
        <dbReference type="Proteomes" id="UP000244527"/>
    </source>
</evidence>
<dbReference type="SUPFAM" id="SSF82185">
    <property type="entry name" value="Histone H3 K4-specific methyltransferase SET7/9 N-terminal domain"/>
    <property type="match status" value="2"/>
</dbReference>
<dbReference type="EMBL" id="CP020918">
    <property type="protein sequence ID" value="AWG23436.1"/>
    <property type="molecule type" value="Genomic_DNA"/>
</dbReference>
<dbReference type="Proteomes" id="UP000244527">
    <property type="component" value="Chromosome"/>
</dbReference>
<proteinExistence type="predicted"/>
<keyword evidence="3" id="KW-1185">Reference proteome</keyword>
<dbReference type="Gene3D" id="3.90.930.1">
    <property type="match status" value="1"/>
</dbReference>
<dbReference type="Pfam" id="PF07661">
    <property type="entry name" value="MORN_2"/>
    <property type="match status" value="2"/>
</dbReference>
<feature type="signal peptide" evidence="1">
    <location>
        <begin position="1"/>
        <end position="20"/>
    </location>
</feature>
<gene>
    <name evidence="2" type="ORF">FFWV33_18820</name>
</gene>
<reference evidence="2 3" key="1">
    <citation type="submission" date="2017-04" db="EMBL/GenBank/DDBJ databases">
        <title>Compelte genome sequence of WV33.</title>
        <authorList>
            <person name="Lee P.C."/>
        </authorList>
    </citation>
    <scope>NUCLEOTIDE SEQUENCE [LARGE SCALE GENOMIC DNA]</scope>
    <source>
        <strain evidence="2 3">WV33</strain>
    </source>
</reference>
<keyword evidence="1" id="KW-0732">Signal</keyword>